<proteinExistence type="predicted"/>
<feature type="compositionally biased region" description="Low complexity" evidence="1">
    <location>
        <begin position="42"/>
        <end position="64"/>
    </location>
</feature>
<dbReference type="EMBL" id="JBBBZM010000065">
    <property type="protein sequence ID" value="KAL0635660.1"/>
    <property type="molecule type" value="Genomic_DNA"/>
</dbReference>
<accession>A0ABR3GIB0</accession>
<organism evidence="2 3">
    <name type="scientific">Discina gigas</name>
    <dbReference type="NCBI Taxonomy" id="1032678"/>
    <lineage>
        <taxon>Eukaryota</taxon>
        <taxon>Fungi</taxon>
        <taxon>Dikarya</taxon>
        <taxon>Ascomycota</taxon>
        <taxon>Pezizomycotina</taxon>
        <taxon>Pezizomycetes</taxon>
        <taxon>Pezizales</taxon>
        <taxon>Discinaceae</taxon>
        <taxon>Discina</taxon>
    </lineage>
</organism>
<keyword evidence="3" id="KW-1185">Reference proteome</keyword>
<evidence type="ECO:0000256" key="1">
    <source>
        <dbReference type="SAM" id="MobiDB-lite"/>
    </source>
</evidence>
<name>A0ABR3GIB0_9PEZI</name>
<feature type="region of interest" description="Disordered" evidence="1">
    <location>
        <begin position="359"/>
        <end position="416"/>
    </location>
</feature>
<feature type="compositionally biased region" description="Acidic residues" evidence="1">
    <location>
        <begin position="497"/>
        <end position="508"/>
    </location>
</feature>
<feature type="region of interest" description="Disordered" evidence="1">
    <location>
        <begin position="486"/>
        <end position="508"/>
    </location>
</feature>
<sequence length="634" mass="69269">MVFKSDFSFGPLPSTPTGYPRSRSVSPKASCGRTPYFEDGEISPSSKDPSVISSWSSKRSSMTSINSSGERDRHLSVSTVFAESVINSGPVISPIRIRFDSSYGFGDESDSEGWKKKSQCRASTIKTSIFRGFQQFPFHSNKTKKVGSAPASPTSPEALSIRTTSNKSCNQNTRATGNTRFRLFKSAPKSTKEDSRRPPPLNLQSPPKVSSSRAIKESKGVFLASPIKLETSTLAPKNYDFAKSPEAGVQLLFQTLSEESDQEDILGIDHTKGRNSRNHTHHKGVAPVYLENSSPWFISQGPPPPTGTTKAIAIRFPGSYYTRENIPKPSGFSPLSLERQHQPIVKPIPAPIISLLMPGSPIVQPPTPSSTGFTGSPKSFLFDEDEETDIEDSPADFYARKPSPATSRRSSLSVSRRSSISLSRRSSISRSRKSSTASFFCCGQRLSFDRHGSIGLGGLTGDEVEIKDDADSTFYPGINELKSKSSWLYNGPHENSSSDDEDDDDSEIEEAYQKHLSLITQIRNKSTSSLAVSTPELTMSSSVSSVSSCGQMLATPPGRRNRRRTASSECIVLEALEEMRGIGLGGVEKRKSGGLGFPEDVDLCSEWADVFWEMNSDEPAGWDWETQQMTLIGV</sequence>
<dbReference type="Proteomes" id="UP001447188">
    <property type="component" value="Unassembled WGS sequence"/>
</dbReference>
<feature type="compositionally biased region" description="Low complexity" evidence="1">
    <location>
        <begin position="407"/>
        <end position="416"/>
    </location>
</feature>
<evidence type="ECO:0000313" key="2">
    <source>
        <dbReference type="EMBL" id="KAL0635660.1"/>
    </source>
</evidence>
<feature type="compositionally biased region" description="Acidic residues" evidence="1">
    <location>
        <begin position="382"/>
        <end position="394"/>
    </location>
</feature>
<evidence type="ECO:0000313" key="3">
    <source>
        <dbReference type="Proteomes" id="UP001447188"/>
    </source>
</evidence>
<feature type="compositionally biased region" description="Polar residues" evidence="1">
    <location>
        <begin position="202"/>
        <end position="213"/>
    </location>
</feature>
<reference evidence="2 3" key="1">
    <citation type="submission" date="2024-02" db="EMBL/GenBank/DDBJ databases">
        <title>Discinaceae phylogenomics.</title>
        <authorList>
            <person name="Dirks A.C."/>
            <person name="James T.Y."/>
        </authorList>
    </citation>
    <scope>NUCLEOTIDE SEQUENCE [LARGE SCALE GENOMIC DNA]</scope>
    <source>
        <strain evidence="2 3">ACD0624</strain>
    </source>
</reference>
<gene>
    <name evidence="2" type="ORF">Q9L58_005386</name>
</gene>
<feature type="region of interest" description="Disordered" evidence="1">
    <location>
        <begin position="141"/>
        <end position="214"/>
    </location>
</feature>
<feature type="region of interest" description="Disordered" evidence="1">
    <location>
        <begin position="1"/>
        <end position="70"/>
    </location>
</feature>
<protein>
    <submittedName>
        <fullName evidence="2">Uncharacterized protein</fullName>
    </submittedName>
</protein>
<comment type="caution">
    <text evidence="2">The sequence shown here is derived from an EMBL/GenBank/DDBJ whole genome shotgun (WGS) entry which is preliminary data.</text>
</comment>
<feature type="compositionally biased region" description="Polar residues" evidence="1">
    <location>
        <begin position="151"/>
        <end position="179"/>
    </location>
</feature>